<accession>W1FB84</accession>
<sequence length="38" mass="4323">MQNALHLQALALRASLMVRLKDETFSIRTSVGIKQLLR</sequence>
<organism evidence="1 2">
    <name type="scientific">Escherichia coli ISC7</name>
    <dbReference type="NCBI Taxonomy" id="1432555"/>
    <lineage>
        <taxon>Bacteria</taxon>
        <taxon>Pseudomonadati</taxon>
        <taxon>Pseudomonadota</taxon>
        <taxon>Gammaproteobacteria</taxon>
        <taxon>Enterobacterales</taxon>
        <taxon>Enterobacteriaceae</taxon>
        <taxon>Escherichia</taxon>
    </lineage>
</organism>
<dbReference type="EMBL" id="CBWN010000189">
    <property type="protein sequence ID" value="CDL30342.1"/>
    <property type="molecule type" value="Genomic_DNA"/>
</dbReference>
<dbReference type="Proteomes" id="UP000019199">
    <property type="component" value="Unassembled WGS sequence"/>
</dbReference>
<dbReference type="AlphaFoldDB" id="W1FB84"/>
<name>W1FB84_ECOLX</name>
<evidence type="ECO:0000313" key="2">
    <source>
        <dbReference type="Proteomes" id="UP000019199"/>
    </source>
</evidence>
<protein>
    <submittedName>
        <fullName evidence="1">Uncharacterized protein</fullName>
    </submittedName>
</protein>
<comment type="caution">
    <text evidence="1">The sequence shown here is derived from an EMBL/GenBank/DDBJ whole genome shotgun (WGS) entry which is preliminary data.</text>
</comment>
<evidence type="ECO:0000313" key="1">
    <source>
        <dbReference type="EMBL" id="CDL30342.1"/>
    </source>
</evidence>
<reference evidence="1 2" key="1">
    <citation type="submission" date="2013-10" db="EMBL/GenBank/DDBJ databases">
        <title>Antibiotic resistance diversity of beta-lactamase producers in the General Hospital Vienna.</title>
        <authorList>
            <person name="Barisic I."/>
            <person name="Mitteregger D."/>
            <person name="Hirschl A.M."/>
            <person name="Noehammer C."/>
            <person name="Wiesinger-Mayr H."/>
        </authorList>
    </citation>
    <scope>NUCLEOTIDE SEQUENCE [LARGE SCALE GENOMIC DNA]</scope>
    <source>
        <strain evidence="1 2">ISC7</strain>
    </source>
</reference>
<proteinExistence type="predicted"/>